<feature type="region of interest" description="Disordered" evidence="1">
    <location>
        <begin position="1"/>
        <end position="56"/>
    </location>
</feature>
<dbReference type="EMBL" id="CADCWL010000151">
    <property type="protein sequence ID" value="CAA9572429.1"/>
    <property type="molecule type" value="Genomic_DNA"/>
</dbReference>
<feature type="non-terminal residue" evidence="2">
    <location>
        <position position="1"/>
    </location>
</feature>
<evidence type="ECO:0000256" key="1">
    <source>
        <dbReference type="SAM" id="MobiDB-lite"/>
    </source>
</evidence>
<evidence type="ECO:0000313" key="2">
    <source>
        <dbReference type="EMBL" id="CAA9572429.1"/>
    </source>
</evidence>
<feature type="non-terminal residue" evidence="2">
    <location>
        <position position="56"/>
    </location>
</feature>
<accession>A0A6J4V9A3</accession>
<name>A0A6J4V9A3_9BACT</name>
<gene>
    <name evidence="2" type="ORF">AVDCRST_MAG19-2927</name>
</gene>
<dbReference type="AlphaFoldDB" id="A0A6J4V9A3"/>
<proteinExistence type="predicted"/>
<organism evidence="2">
    <name type="scientific">uncultured Thermomicrobiales bacterium</name>
    <dbReference type="NCBI Taxonomy" id="1645740"/>
    <lineage>
        <taxon>Bacteria</taxon>
        <taxon>Pseudomonadati</taxon>
        <taxon>Thermomicrobiota</taxon>
        <taxon>Thermomicrobia</taxon>
        <taxon>Thermomicrobiales</taxon>
        <taxon>environmental samples</taxon>
    </lineage>
</organism>
<sequence length="56" mass="6123">GTVERRRNSWRHAGQRGLRVGAPDRGAGRRPVRGRPSQTATRSCSPHGTSTEVDDL</sequence>
<reference evidence="2" key="1">
    <citation type="submission" date="2020-02" db="EMBL/GenBank/DDBJ databases">
        <authorList>
            <person name="Meier V. D."/>
        </authorList>
    </citation>
    <scope>NUCLEOTIDE SEQUENCE</scope>
    <source>
        <strain evidence="2">AVDCRST_MAG19</strain>
    </source>
</reference>
<protein>
    <submittedName>
        <fullName evidence="2">Uncharacterized protein</fullName>
    </submittedName>
</protein>
<feature type="compositionally biased region" description="Polar residues" evidence="1">
    <location>
        <begin position="37"/>
        <end position="56"/>
    </location>
</feature>